<keyword evidence="12" id="KW-1185">Reference proteome</keyword>
<dbReference type="InterPro" id="IPR001214">
    <property type="entry name" value="SET_dom"/>
</dbReference>
<feature type="region of interest" description="Disordered" evidence="9">
    <location>
        <begin position="1"/>
        <end position="121"/>
    </location>
</feature>
<dbReference type="GO" id="GO:0008168">
    <property type="term" value="F:methyltransferase activity"/>
    <property type="evidence" value="ECO:0007669"/>
    <property type="project" value="UniProtKB-KW"/>
</dbReference>
<dbReference type="GO" id="GO:0032259">
    <property type="term" value="P:methylation"/>
    <property type="evidence" value="ECO:0007669"/>
    <property type="project" value="UniProtKB-KW"/>
</dbReference>
<dbReference type="InterPro" id="IPR050777">
    <property type="entry name" value="SET2_Histone-Lys_MeTrsfase"/>
</dbReference>
<organism evidence="11 12">
    <name type="scientific">Fusarium oligoseptatum</name>
    <dbReference type="NCBI Taxonomy" id="2604345"/>
    <lineage>
        <taxon>Eukaryota</taxon>
        <taxon>Fungi</taxon>
        <taxon>Dikarya</taxon>
        <taxon>Ascomycota</taxon>
        <taxon>Pezizomycotina</taxon>
        <taxon>Sordariomycetes</taxon>
        <taxon>Hypocreomycetidae</taxon>
        <taxon>Hypocreales</taxon>
        <taxon>Nectriaceae</taxon>
        <taxon>Fusarium</taxon>
        <taxon>Fusarium solani species complex</taxon>
    </lineage>
</organism>
<reference evidence="11 12" key="1">
    <citation type="submission" date="2017-06" db="EMBL/GenBank/DDBJ databases">
        <title>Comparative genomic analysis of Ambrosia Fusariam Clade fungi.</title>
        <authorList>
            <person name="Stajich J.E."/>
            <person name="Carrillo J."/>
            <person name="Kijimoto T."/>
            <person name="Eskalen A."/>
            <person name="O'Donnell K."/>
            <person name="Kasson M."/>
        </authorList>
    </citation>
    <scope>NUCLEOTIDE SEQUENCE [LARGE SCALE GENOMIC DNA]</scope>
    <source>
        <strain evidence="11 12">NRRL62579</strain>
    </source>
</reference>
<evidence type="ECO:0000256" key="4">
    <source>
        <dbReference type="ARBA" id="ARBA00022603"/>
    </source>
</evidence>
<evidence type="ECO:0000256" key="8">
    <source>
        <dbReference type="SAM" id="Coils"/>
    </source>
</evidence>
<name>A0A428SIN2_9HYPO</name>
<dbReference type="PROSITE" id="PS50280">
    <property type="entry name" value="SET"/>
    <property type="match status" value="1"/>
</dbReference>
<dbReference type="STRING" id="1325735.A0A428SIN2"/>
<evidence type="ECO:0000256" key="3">
    <source>
        <dbReference type="ARBA" id="ARBA00022454"/>
    </source>
</evidence>
<dbReference type="PANTHER" id="PTHR22884">
    <property type="entry name" value="SET DOMAIN PROTEINS"/>
    <property type="match status" value="1"/>
</dbReference>
<evidence type="ECO:0000256" key="5">
    <source>
        <dbReference type="ARBA" id="ARBA00022679"/>
    </source>
</evidence>
<evidence type="ECO:0000256" key="6">
    <source>
        <dbReference type="ARBA" id="ARBA00022691"/>
    </source>
</evidence>
<dbReference type="SMART" id="SM00317">
    <property type="entry name" value="SET"/>
    <property type="match status" value="1"/>
</dbReference>
<keyword evidence="3" id="KW-0158">Chromosome</keyword>
<dbReference type="InterPro" id="IPR046341">
    <property type="entry name" value="SET_dom_sf"/>
</dbReference>
<evidence type="ECO:0000259" key="10">
    <source>
        <dbReference type="PROSITE" id="PS50280"/>
    </source>
</evidence>
<protein>
    <recommendedName>
        <fullName evidence="10">SET domain-containing protein</fullName>
    </recommendedName>
</protein>
<feature type="domain" description="SET" evidence="10">
    <location>
        <begin position="297"/>
        <end position="421"/>
    </location>
</feature>
<evidence type="ECO:0000256" key="2">
    <source>
        <dbReference type="ARBA" id="ARBA00004286"/>
    </source>
</evidence>
<feature type="compositionally biased region" description="Polar residues" evidence="9">
    <location>
        <begin position="7"/>
        <end position="16"/>
    </location>
</feature>
<dbReference type="GO" id="GO:0005634">
    <property type="term" value="C:nucleus"/>
    <property type="evidence" value="ECO:0007669"/>
    <property type="project" value="UniProtKB-SubCell"/>
</dbReference>
<accession>A0A428SIN2</accession>
<dbReference type="EMBL" id="NKCK01000242">
    <property type="protein sequence ID" value="RSL89673.1"/>
    <property type="molecule type" value="Genomic_DNA"/>
</dbReference>
<evidence type="ECO:0000313" key="12">
    <source>
        <dbReference type="Proteomes" id="UP000287144"/>
    </source>
</evidence>
<feature type="region of interest" description="Disordered" evidence="9">
    <location>
        <begin position="197"/>
        <end position="241"/>
    </location>
</feature>
<feature type="compositionally biased region" description="Low complexity" evidence="9">
    <location>
        <begin position="222"/>
        <end position="233"/>
    </location>
</feature>
<gene>
    <name evidence="11" type="ORF">CEP52_014840</name>
</gene>
<dbReference type="Gene3D" id="2.170.270.10">
    <property type="entry name" value="SET domain"/>
    <property type="match status" value="1"/>
</dbReference>
<evidence type="ECO:0000313" key="11">
    <source>
        <dbReference type="EMBL" id="RSL89673.1"/>
    </source>
</evidence>
<keyword evidence="4" id="KW-0489">Methyltransferase</keyword>
<comment type="caution">
    <text evidence="11">The sequence shown here is derived from an EMBL/GenBank/DDBJ whole genome shotgun (WGS) entry which is preliminary data.</text>
</comment>
<keyword evidence="6" id="KW-0949">S-adenosyl-L-methionine</keyword>
<dbReference type="Pfam" id="PF00856">
    <property type="entry name" value="SET"/>
    <property type="match status" value="1"/>
</dbReference>
<feature type="compositionally biased region" description="Polar residues" evidence="9">
    <location>
        <begin position="51"/>
        <end position="83"/>
    </location>
</feature>
<feature type="compositionally biased region" description="Polar residues" evidence="9">
    <location>
        <begin position="92"/>
        <end position="118"/>
    </location>
</feature>
<keyword evidence="5" id="KW-0808">Transferase</keyword>
<evidence type="ECO:0000256" key="1">
    <source>
        <dbReference type="ARBA" id="ARBA00004123"/>
    </source>
</evidence>
<dbReference type="Proteomes" id="UP000287144">
    <property type="component" value="Unassembled WGS sequence"/>
</dbReference>
<evidence type="ECO:0000256" key="7">
    <source>
        <dbReference type="ARBA" id="ARBA00023242"/>
    </source>
</evidence>
<dbReference type="SUPFAM" id="SSF82199">
    <property type="entry name" value="SET domain"/>
    <property type="match status" value="1"/>
</dbReference>
<keyword evidence="8" id="KW-0175">Coiled coil</keyword>
<evidence type="ECO:0000256" key="9">
    <source>
        <dbReference type="SAM" id="MobiDB-lite"/>
    </source>
</evidence>
<proteinExistence type="predicted"/>
<dbReference type="AlphaFoldDB" id="A0A428SIN2"/>
<dbReference type="GO" id="GO:0005694">
    <property type="term" value="C:chromosome"/>
    <property type="evidence" value="ECO:0007669"/>
    <property type="project" value="UniProtKB-SubCell"/>
</dbReference>
<sequence length="445" mass="49387">MPAPGSQAETSDTSLPAVSGLTPNLELPLKTQDAQAPRSQVENGDLPQPNTPERQSAKQDTQAPSIQKNPEPQSATQDVQALGNQAEDGEPQQPNTTERLSDTQRTLAASSQAETLDTSLPAVSELTSNLEFPSEVQDTQASSGRVKYEVLEKLNFDFSQQAAEDLENNEKEIKRLVEENKVLKKQMKRTMTFAGMNGKRTKTAAASEQLLPDMSQDGDGLTTRQTRSSATAADQPSVSQHTITQSAGVHTTVKSFNLSENVVHESARPALLRFKHDHAVEQSRCGNRWPEELKRNKPLVTVTEAGALGFGLKATSIIRKGDIFLDYFGQYVGTDEMSRRQRELREEAYYKKNGFIPFYLMAAGDGLFIDATYQGNFARYANHSCNPNCVTQLWVVDRKPRIVFRALKDIEVDEPIYINYDHAPVRQVVEATQDSFKIKIILSLL</sequence>
<feature type="coiled-coil region" evidence="8">
    <location>
        <begin position="159"/>
        <end position="186"/>
    </location>
</feature>
<feature type="compositionally biased region" description="Polar residues" evidence="9">
    <location>
        <begin position="32"/>
        <end position="42"/>
    </location>
</feature>
<comment type="subcellular location">
    <subcellularLocation>
        <location evidence="2">Chromosome</location>
    </subcellularLocation>
    <subcellularLocation>
        <location evidence="1">Nucleus</location>
    </subcellularLocation>
</comment>
<keyword evidence="7" id="KW-0539">Nucleus</keyword>